<dbReference type="EMBL" id="CP003740">
    <property type="protein sequence ID" value="AGI67238.1"/>
    <property type="molecule type" value="Genomic_DNA"/>
</dbReference>
<dbReference type="GO" id="GO:0006310">
    <property type="term" value="P:DNA recombination"/>
    <property type="evidence" value="ECO:0007669"/>
    <property type="project" value="UniProtKB-KW"/>
</dbReference>
<keyword evidence="3 5" id="KW-0238">DNA-binding</keyword>
<dbReference type="PANTHER" id="PTHR30349:SF41">
    <property type="entry name" value="INTEGRASE_RECOMBINASE PROTEIN MJ0367-RELATED"/>
    <property type="match status" value="1"/>
</dbReference>
<dbReference type="AlphaFoldDB" id="M9R639"/>
<proteinExistence type="inferred from homology"/>
<dbReference type="Pfam" id="PF20172">
    <property type="entry name" value="DUF6538"/>
    <property type="match status" value="1"/>
</dbReference>
<feature type="domain" description="Core-binding (CB)" evidence="7">
    <location>
        <begin position="221"/>
        <end position="300"/>
    </location>
</feature>
<dbReference type="SUPFAM" id="SSF56349">
    <property type="entry name" value="DNA breaking-rejoining enzymes"/>
    <property type="match status" value="1"/>
</dbReference>
<evidence type="ECO:0000256" key="2">
    <source>
        <dbReference type="ARBA" id="ARBA00022908"/>
    </source>
</evidence>
<evidence type="ECO:0000256" key="1">
    <source>
        <dbReference type="ARBA" id="ARBA00008857"/>
    </source>
</evidence>
<evidence type="ECO:0000259" key="6">
    <source>
        <dbReference type="PROSITE" id="PS51898"/>
    </source>
</evidence>
<dbReference type="InterPro" id="IPR044068">
    <property type="entry name" value="CB"/>
</dbReference>
<keyword evidence="9" id="KW-1185">Reference proteome</keyword>
<dbReference type="InterPro" id="IPR002104">
    <property type="entry name" value="Integrase_catalytic"/>
</dbReference>
<dbReference type="HOGENOM" id="CLU_603822_0_0_5"/>
<reference evidence="8 9" key="1">
    <citation type="journal article" date="2013" name="PLoS ONE">
        <title>Poles Apart: Arctic and Antarctic Octadecabacter strains Share High Genome Plasticity and a New Type of Xanthorhodopsin.</title>
        <authorList>
            <person name="Vollmers J."/>
            <person name="Voget S."/>
            <person name="Dietrich S."/>
            <person name="Gollnow K."/>
            <person name="Smits M."/>
            <person name="Meyer K."/>
            <person name="Brinkhoff T."/>
            <person name="Simon M."/>
            <person name="Daniel R."/>
        </authorList>
    </citation>
    <scope>NUCLEOTIDE SEQUENCE [LARGE SCALE GENOMIC DNA]</scope>
    <source>
        <strain evidence="8 9">307</strain>
    </source>
</reference>
<dbReference type="PANTHER" id="PTHR30349">
    <property type="entry name" value="PHAGE INTEGRASE-RELATED"/>
    <property type="match status" value="1"/>
</dbReference>
<dbReference type="InterPro" id="IPR010998">
    <property type="entry name" value="Integrase_recombinase_N"/>
</dbReference>
<protein>
    <submittedName>
        <fullName evidence="8">Putative integrase</fullName>
    </submittedName>
</protein>
<comment type="similarity">
    <text evidence="1">Belongs to the 'phage' integrase family.</text>
</comment>
<evidence type="ECO:0000256" key="5">
    <source>
        <dbReference type="PROSITE-ProRule" id="PRU01248"/>
    </source>
</evidence>
<dbReference type="OrthoDB" id="7222937at2"/>
<evidence type="ECO:0000259" key="7">
    <source>
        <dbReference type="PROSITE" id="PS51900"/>
    </source>
</evidence>
<keyword evidence="4" id="KW-0233">DNA recombination</keyword>
<evidence type="ECO:0000256" key="4">
    <source>
        <dbReference type="ARBA" id="ARBA00023172"/>
    </source>
</evidence>
<dbReference type="PROSITE" id="PS51900">
    <property type="entry name" value="CB"/>
    <property type="match status" value="1"/>
</dbReference>
<dbReference type="InterPro" id="IPR050090">
    <property type="entry name" value="Tyrosine_recombinase_XerCD"/>
</dbReference>
<evidence type="ECO:0000313" key="8">
    <source>
        <dbReference type="EMBL" id="AGI67238.1"/>
    </source>
</evidence>
<accession>M9R639</accession>
<dbReference type="GO" id="GO:0015074">
    <property type="term" value="P:DNA integration"/>
    <property type="evidence" value="ECO:0007669"/>
    <property type="project" value="UniProtKB-KW"/>
</dbReference>
<sequence length="507" mass="56518">MKLQQPCVVWNGIGPIKSAISTDRGHEVAIYSLCIVFVELLADASFAMDTTKDTILDTTQDYPEATLVKAKGKWYVSVTVPINLRPYFNDRCQIKRSTGTTDRIAAGQRLYGLASAIYEEFNKVQPNPLRLALQRLSELHEPNDLLPKILPSVADNINYDAHLSSDDSDWELAALVDGHMEAISLHCQTLERTAFGPDFDAAQAVLGEIKKHRDGERPQTKKFMDVASAYVGSAAMHGTRLSSIKKAIGEFDRTFPKVTLNELTKVHFYEYATILAEDGMAKNTIKGRIARLSSVFKFAEKKGHVVSNPTVGLDYSDLGRDVEHWVPFTKDQLYKIFQQPMKARERLLLTILVTTGMRLDEAALLEWQDVKDKDGIPYFDLTRADLKIKNKGSKRFVPIVTDLQNVLGKEGSGRIFNYRLNALGKTSDASIICMEHIRAVTANPLQVNHSFRGTIKDLMRDEGVAKEVNDYITGHGSGDAAGRYGVGPSVAVRYKQLSRVSHPWLTA</sequence>
<keyword evidence="2" id="KW-0229">DNA integration</keyword>
<name>M9R639_9RHOB</name>
<evidence type="ECO:0000313" key="9">
    <source>
        <dbReference type="Proteomes" id="UP000005307"/>
    </source>
</evidence>
<dbReference type="GO" id="GO:0003677">
    <property type="term" value="F:DNA binding"/>
    <property type="evidence" value="ECO:0007669"/>
    <property type="project" value="UniProtKB-UniRule"/>
</dbReference>
<dbReference type="InterPro" id="IPR046668">
    <property type="entry name" value="DUF6538"/>
</dbReference>
<dbReference type="Gene3D" id="1.10.443.10">
    <property type="entry name" value="Intergrase catalytic core"/>
    <property type="match status" value="1"/>
</dbReference>
<feature type="domain" description="Tyr recombinase" evidence="6">
    <location>
        <begin position="323"/>
        <end position="507"/>
    </location>
</feature>
<dbReference type="STRING" id="391626.OAN307_c15650"/>
<dbReference type="PROSITE" id="PS51898">
    <property type="entry name" value="TYR_RECOMBINASE"/>
    <property type="match status" value="1"/>
</dbReference>
<dbReference type="Proteomes" id="UP000005307">
    <property type="component" value="Chromosome"/>
</dbReference>
<dbReference type="InterPro" id="IPR013762">
    <property type="entry name" value="Integrase-like_cat_sf"/>
</dbReference>
<dbReference type="Pfam" id="PF00589">
    <property type="entry name" value="Phage_integrase"/>
    <property type="match status" value="1"/>
</dbReference>
<dbReference type="KEGG" id="oat:OAN307_c15650"/>
<dbReference type="Gene3D" id="1.10.150.130">
    <property type="match status" value="1"/>
</dbReference>
<evidence type="ECO:0000256" key="3">
    <source>
        <dbReference type="ARBA" id="ARBA00023125"/>
    </source>
</evidence>
<dbReference type="eggNOG" id="COG0582">
    <property type="taxonomic scope" value="Bacteria"/>
</dbReference>
<dbReference type="InterPro" id="IPR011010">
    <property type="entry name" value="DNA_brk_join_enz"/>
</dbReference>
<organism evidence="8 9">
    <name type="scientific">Octadecabacter antarcticus 307</name>
    <dbReference type="NCBI Taxonomy" id="391626"/>
    <lineage>
        <taxon>Bacteria</taxon>
        <taxon>Pseudomonadati</taxon>
        <taxon>Pseudomonadota</taxon>
        <taxon>Alphaproteobacteria</taxon>
        <taxon>Rhodobacterales</taxon>
        <taxon>Roseobacteraceae</taxon>
        <taxon>Octadecabacter</taxon>
    </lineage>
</organism>
<gene>
    <name evidence="8" type="ORF">OAN307_c15650</name>
</gene>